<sequence length="179" mass="18608">MATPEELRELSSDLVVHAVRLVRAVRRALEQPAGMRVLSLLDQYGALGVTQLAAADRSSQPTMSGAIAGLVERGWVDKQPNPADARSSVVTLTDAGRAELHRIRRMNGEFVAARLAAAPHPHSLEDLATAVAVLRDVLDAGPEPNPGSSTGASPASSPESSHESSPGPLPGSSTEKGTP</sequence>
<dbReference type="Pfam" id="PF01047">
    <property type="entry name" value="MarR"/>
    <property type="match status" value="1"/>
</dbReference>
<comment type="caution">
    <text evidence="3">The sequence shown here is derived from an EMBL/GenBank/DDBJ whole genome shotgun (WGS) entry which is preliminary data.</text>
</comment>
<feature type="region of interest" description="Disordered" evidence="1">
    <location>
        <begin position="138"/>
        <end position="179"/>
    </location>
</feature>
<dbReference type="GO" id="GO:0003677">
    <property type="term" value="F:DNA binding"/>
    <property type="evidence" value="ECO:0007669"/>
    <property type="project" value="UniProtKB-KW"/>
</dbReference>
<evidence type="ECO:0000313" key="4">
    <source>
        <dbReference type="Proteomes" id="UP000535511"/>
    </source>
</evidence>
<dbReference type="Proteomes" id="UP000535511">
    <property type="component" value="Unassembled WGS sequence"/>
</dbReference>
<dbReference type="GO" id="GO:0003700">
    <property type="term" value="F:DNA-binding transcription factor activity"/>
    <property type="evidence" value="ECO:0007669"/>
    <property type="project" value="InterPro"/>
</dbReference>
<keyword evidence="3" id="KW-0238">DNA-binding</keyword>
<dbReference type="EMBL" id="JACCBG010000001">
    <property type="protein sequence ID" value="NYD42716.1"/>
    <property type="molecule type" value="Genomic_DNA"/>
</dbReference>
<organism evidence="3 4">
    <name type="scientific">Nocardioides panaciterrulae</name>
    <dbReference type="NCBI Taxonomy" id="661492"/>
    <lineage>
        <taxon>Bacteria</taxon>
        <taxon>Bacillati</taxon>
        <taxon>Actinomycetota</taxon>
        <taxon>Actinomycetes</taxon>
        <taxon>Propionibacteriales</taxon>
        <taxon>Nocardioidaceae</taxon>
        <taxon>Nocardioides</taxon>
    </lineage>
</organism>
<protein>
    <submittedName>
        <fullName evidence="3">DNA-binding MarR family transcriptional regulator</fullName>
    </submittedName>
</protein>
<feature type="domain" description="HTH marR-type" evidence="2">
    <location>
        <begin position="1"/>
        <end position="139"/>
    </location>
</feature>
<accession>A0A7Y9E7M7</accession>
<dbReference type="Gene3D" id="1.10.10.10">
    <property type="entry name" value="Winged helix-like DNA-binding domain superfamily/Winged helix DNA-binding domain"/>
    <property type="match status" value="1"/>
</dbReference>
<keyword evidence="4" id="KW-1185">Reference proteome</keyword>
<gene>
    <name evidence="3" type="ORF">BJZ21_002799</name>
</gene>
<dbReference type="InterPro" id="IPR036390">
    <property type="entry name" value="WH_DNA-bd_sf"/>
</dbReference>
<dbReference type="RefSeq" id="WP_179664315.1">
    <property type="nucleotide sequence ID" value="NZ_JACCBG010000001.1"/>
</dbReference>
<dbReference type="AlphaFoldDB" id="A0A7Y9E7M7"/>
<evidence type="ECO:0000259" key="2">
    <source>
        <dbReference type="PROSITE" id="PS50995"/>
    </source>
</evidence>
<dbReference type="SMART" id="SM00347">
    <property type="entry name" value="HTH_MARR"/>
    <property type="match status" value="1"/>
</dbReference>
<proteinExistence type="predicted"/>
<name>A0A7Y9E7M7_9ACTN</name>
<dbReference type="InterPro" id="IPR052526">
    <property type="entry name" value="HTH-type_Bedaq_tolerance"/>
</dbReference>
<dbReference type="SUPFAM" id="SSF46785">
    <property type="entry name" value="Winged helix' DNA-binding domain"/>
    <property type="match status" value="1"/>
</dbReference>
<evidence type="ECO:0000256" key="1">
    <source>
        <dbReference type="SAM" id="MobiDB-lite"/>
    </source>
</evidence>
<dbReference type="InterPro" id="IPR036388">
    <property type="entry name" value="WH-like_DNA-bd_sf"/>
</dbReference>
<reference evidence="3 4" key="1">
    <citation type="submission" date="2020-07" db="EMBL/GenBank/DDBJ databases">
        <title>Sequencing the genomes of 1000 actinobacteria strains.</title>
        <authorList>
            <person name="Klenk H.-P."/>
        </authorList>
    </citation>
    <scope>NUCLEOTIDE SEQUENCE [LARGE SCALE GENOMIC DNA]</scope>
    <source>
        <strain evidence="3 4">DSM 21350</strain>
    </source>
</reference>
<dbReference type="PROSITE" id="PS50995">
    <property type="entry name" value="HTH_MARR_2"/>
    <property type="match status" value="1"/>
</dbReference>
<evidence type="ECO:0000313" key="3">
    <source>
        <dbReference type="EMBL" id="NYD42716.1"/>
    </source>
</evidence>
<feature type="compositionally biased region" description="Low complexity" evidence="1">
    <location>
        <begin position="146"/>
        <end position="179"/>
    </location>
</feature>
<dbReference type="InterPro" id="IPR000835">
    <property type="entry name" value="HTH_MarR-typ"/>
</dbReference>
<dbReference type="PANTHER" id="PTHR39515:SF2">
    <property type="entry name" value="HTH-TYPE TRANSCRIPTIONAL REGULATOR RV0880"/>
    <property type="match status" value="1"/>
</dbReference>
<dbReference type="PANTHER" id="PTHR39515">
    <property type="entry name" value="CONSERVED PROTEIN"/>
    <property type="match status" value="1"/>
</dbReference>